<name>A0ABU1YC24_9FLAO</name>
<proteinExistence type="predicted"/>
<evidence type="ECO:0000313" key="1">
    <source>
        <dbReference type="EMBL" id="MDR7210961.1"/>
    </source>
</evidence>
<keyword evidence="2" id="KW-1185">Reference proteome</keyword>
<organism evidence="1 2">
    <name type="scientific">Flavobacterium piscis</name>
    <dbReference type="NCBI Taxonomy" id="1114874"/>
    <lineage>
        <taxon>Bacteria</taxon>
        <taxon>Pseudomonadati</taxon>
        <taxon>Bacteroidota</taxon>
        <taxon>Flavobacteriia</taxon>
        <taxon>Flavobacteriales</taxon>
        <taxon>Flavobacteriaceae</taxon>
        <taxon>Flavobacterium</taxon>
    </lineage>
</organism>
<accession>A0ABU1YC24</accession>
<comment type="caution">
    <text evidence="1">The sequence shown here is derived from an EMBL/GenBank/DDBJ whole genome shotgun (WGS) entry which is preliminary data.</text>
</comment>
<dbReference type="EMBL" id="JAVDWQ010000009">
    <property type="protein sequence ID" value="MDR7210961.1"/>
    <property type="molecule type" value="Genomic_DNA"/>
</dbReference>
<gene>
    <name evidence="1" type="ORF">J2W48_002912</name>
</gene>
<dbReference type="RefSeq" id="WP_310282309.1">
    <property type="nucleotide sequence ID" value="NZ_JAVDWQ010000009.1"/>
</dbReference>
<protein>
    <submittedName>
        <fullName evidence="1">Ser-tRNA(Ala) deacylase AlaX</fullName>
    </submittedName>
</protein>
<sequence>MYSKENIYKNTGQFDKIVSVTFRFNSDSHKKYGPYIVGKFYYTPKERAENQHIVNNPNHEHTHGLIKFIASDSPEISHENKEYLKFDGLETSNIIEILGFNAPAENKFIKTELRDLPTPMTINSSFTKEDDADDMMLWLNNQRLKNGYKLIKEEMNQHNAILYRKYENRIIKPEEIALFRDSKTSQIKPELNYYYLNSKLEHGTITDEELEELKKLIDQNAVDKIQIIKQELEKSSEKWKKMGIDQKAALSILVQFAIHFETHRLTSGKIPIWWDFERFVHIFMRHVNETKIGERFEIKTVFQYRLKDIKSLIKIVLGIAEKEINRHFDTKPGIEFKRQGERGIYFDGDYYSFRIDKDGKLMTFHKN</sequence>
<evidence type="ECO:0000313" key="2">
    <source>
        <dbReference type="Proteomes" id="UP001269081"/>
    </source>
</evidence>
<dbReference type="Proteomes" id="UP001269081">
    <property type="component" value="Unassembled WGS sequence"/>
</dbReference>
<reference evidence="1 2" key="1">
    <citation type="submission" date="2023-07" db="EMBL/GenBank/DDBJ databases">
        <title>Sorghum-associated microbial communities from plants grown in Nebraska, USA.</title>
        <authorList>
            <person name="Schachtman D."/>
        </authorList>
    </citation>
    <scope>NUCLEOTIDE SEQUENCE [LARGE SCALE GENOMIC DNA]</scope>
    <source>
        <strain evidence="1 2">4129</strain>
    </source>
</reference>